<dbReference type="Proteomes" id="UP001432312">
    <property type="component" value="Chromosome"/>
</dbReference>
<evidence type="ECO:0000313" key="8">
    <source>
        <dbReference type="EMBL" id="WUN80666.1"/>
    </source>
</evidence>
<keyword evidence="1" id="KW-0808">Transferase</keyword>
<evidence type="ECO:0000259" key="7">
    <source>
        <dbReference type="PROSITE" id="PS50011"/>
    </source>
</evidence>
<evidence type="ECO:0000256" key="6">
    <source>
        <dbReference type="SAM" id="MobiDB-lite"/>
    </source>
</evidence>
<protein>
    <submittedName>
        <fullName evidence="8">Serine/threonine protein kinase</fullName>
    </submittedName>
</protein>
<dbReference type="PROSITE" id="PS50011">
    <property type="entry name" value="PROTEIN_KINASE_DOM"/>
    <property type="match status" value="1"/>
</dbReference>
<dbReference type="GO" id="GO:0004674">
    <property type="term" value="F:protein serine/threonine kinase activity"/>
    <property type="evidence" value="ECO:0007669"/>
    <property type="project" value="UniProtKB-KW"/>
</dbReference>
<dbReference type="CDD" id="cd14014">
    <property type="entry name" value="STKc_PknB_like"/>
    <property type="match status" value="1"/>
</dbReference>
<feature type="compositionally biased region" description="Low complexity" evidence="6">
    <location>
        <begin position="377"/>
        <end position="387"/>
    </location>
</feature>
<gene>
    <name evidence="8" type="ORF">OHA91_20410</name>
</gene>
<feature type="domain" description="Protein kinase" evidence="7">
    <location>
        <begin position="15"/>
        <end position="271"/>
    </location>
</feature>
<keyword evidence="8" id="KW-0723">Serine/threonine-protein kinase</keyword>
<dbReference type="InterPro" id="IPR011009">
    <property type="entry name" value="Kinase-like_dom_sf"/>
</dbReference>
<proteinExistence type="predicted"/>
<organism evidence="8 9">
    <name type="scientific">Streptomyces erythrochromogenes</name>
    <dbReference type="NCBI Taxonomy" id="285574"/>
    <lineage>
        <taxon>Bacteria</taxon>
        <taxon>Bacillati</taxon>
        <taxon>Actinomycetota</taxon>
        <taxon>Actinomycetes</taxon>
        <taxon>Kitasatosporales</taxon>
        <taxon>Streptomycetaceae</taxon>
        <taxon>Streptomyces</taxon>
    </lineage>
</organism>
<dbReference type="InterPro" id="IPR017441">
    <property type="entry name" value="Protein_kinase_ATP_BS"/>
</dbReference>
<dbReference type="Gene3D" id="1.10.510.10">
    <property type="entry name" value="Transferase(Phosphotransferase) domain 1"/>
    <property type="match status" value="1"/>
</dbReference>
<evidence type="ECO:0000313" key="9">
    <source>
        <dbReference type="Proteomes" id="UP001432312"/>
    </source>
</evidence>
<evidence type="ECO:0000256" key="3">
    <source>
        <dbReference type="ARBA" id="ARBA00022777"/>
    </source>
</evidence>
<dbReference type="PANTHER" id="PTHR43289">
    <property type="entry name" value="MITOGEN-ACTIVATED PROTEIN KINASE KINASE KINASE 20-RELATED"/>
    <property type="match status" value="1"/>
</dbReference>
<evidence type="ECO:0000256" key="4">
    <source>
        <dbReference type="ARBA" id="ARBA00022840"/>
    </source>
</evidence>
<evidence type="ECO:0000256" key="1">
    <source>
        <dbReference type="ARBA" id="ARBA00022679"/>
    </source>
</evidence>
<dbReference type="InterPro" id="IPR000719">
    <property type="entry name" value="Prot_kinase_dom"/>
</dbReference>
<sequence>MDALRGTDPARIGEHTLLARLGAGGMGQVYLGRSPGGRLVAVKVIRDEITGHPEALARFRREAETVRAVRSAYTANLIDASLASAPYWLATEYVAGPTLARAVAARGALPVGTCLRLFAALAEGLASVHAYGVTHRDLKPQNVILGVQGPQLIDFGIAKGVGATALTQDGQAPGTPGFTAPEVLVGGGTGDGGADVFALGATMAYAATGRPPYGTGDAATVSYRAVHEPVDVAGVEPGLAALIGACVAKDPAARPGLPEVIARCGVRDALVDDPVYLGFGELGEAVPVHEMRTQGPGLPYGYTPTDHAAPAAAAAPAGRGRAGVWVAAVAVAAALSLAAWKLVPLGGEDGEAGRGEDTSAGAAGTPARIPGAGGVGAAPSASGGAAVKPPAEYIEGNRISRYFWLPSTDPERAAHGTGACNLGPEQKPPGADFQAGAEVSGKSVKISMRVKYAESSPTKPDPYYVSVAVRAPHDLDPQTGQPFPMDNRAVGFTSKPVDVYGKWKTGEYLTLTYPDDFAEHVNGKTYPGVPLANDPGDWTLVFYHVEDDPTKYASIHCTGFRVK</sequence>
<name>A0ABZ1QDD7_9ACTN</name>
<accession>A0ABZ1QDD7</accession>
<dbReference type="Gene3D" id="3.30.200.20">
    <property type="entry name" value="Phosphorylase Kinase, domain 1"/>
    <property type="match status" value="1"/>
</dbReference>
<dbReference type="Pfam" id="PF00069">
    <property type="entry name" value="Pkinase"/>
    <property type="match status" value="1"/>
</dbReference>
<dbReference type="InterPro" id="IPR008271">
    <property type="entry name" value="Ser/Thr_kinase_AS"/>
</dbReference>
<keyword evidence="4 5" id="KW-0067">ATP-binding</keyword>
<dbReference type="RefSeq" id="WP_328739710.1">
    <property type="nucleotide sequence ID" value="NZ_CP108036.1"/>
</dbReference>
<feature type="region of interest" description="Disordered" evidence="6">
    <location>
        <begin position="350"/>
        <end position="387"/>
    </location>
</feature>
<reference evidence="8" key="1">
    <citation type="submission" date="2022-10" db="EMBL/GenBank/DDBJ databases">
        <title>The complete genomes of actinobacterial strains from the NBC collection.</title>
        <authorList>
            <person name="Joergensen T.S."/>
            <person name="Alvarez Arevalo M."/>
            <person name="Sterndorff E.B."/>
            <person name="Faurdal D."/>
            <person name="Vuksanovic O."/>
            <person name="Mourched A.-S."/>
            <person name="Charusanti P."/>
            <person name="Shaw S."/>
            <person name="Blin K."/>
            <person name="Weber T."/>
        </authorList>
    </citation>
    <scope>NUCLEOTIDE SEQUENCE</scope>
    <source>
        <strain evidence="8">NBC_00303</strain>
    </source>
</reference>
<keyword evidence="2 5" id="KW-0547">Nucleotide-binding</keyword>
<dbReference type="SUPFAM" id="SSF56112">
    <property type="entry name" value="Protein kinase-like (PK-like)"/>
    <property type="match status" value="1"/>
</dbReference>
<evidence type="ECO:0000256" key="5">
    <source>
        <dbReference type="PROSITE-ProRule" id="PRU10141"/>
    </source>
</evidence>
<keyword evidence="9" id="KW-1185">Reference proteome</keyword>
<evidence type="ECO:0000256" key="2">
    <source>
        <dbReference type="ARBA" id="ARBA00022741"/>
    </source>
</evidence>
<dbReference type="EMBL" id="CP108036">
    <property type="protein sequence ID" value="WUN80666.1"/>
    <property type="molecule type" value="Genomic_DNA"/>
</dbReference>
<keyword evidence="3 8" id="KW-0418">Kinase</keyword>
<dbReference type="PANTHER" id="PTHR43289:SF34">
    <property type="entry name" value="SERINE_THREONINE-PROTEIN KINASE YBDM-RELATED"/>
    <property type="match status" value="1"/>
</dbReference>
<dbReference type="PROSITE" id="PS00108">
    <property type="entry name" value="PROTEIN_KINASE_ST"/>
    <property type="match status" value="1"/>
</dbReference>
<dbReference type="SMART" id="SM00220">
    <property type="entry name" value="S_TKc"/>
    <property type="match status" value="1"/>
</dbReference>
<feature type="binding site" evidence="5">
    <location>
        <position position="43"/>
    </location>
    <ligand>
        <name>ATP</name>
        <dbReference type="ChEBI" id="CHEBI:30616"/>
    </ligand>
</feature>
<dbReference type="GeneID" id="95498448"/>
<dbReference type="PROSITE" id="PS00107">
    <property type="entry name" value="PROTEIN_KINASE_ATP"/>
    <property type="match status" value="1"/>
</dbReference>